<dbReference type="AlphaFoldDB" id="A0A7I7MFD4"/>
<accession>A0A7I7MFD4</accession>
<dbReference type="RefSeq" id="WP_163723429.1">
    <property type="nucleotide sequence ID" value="NZ_AP022574.1"/>
</dbReference>
<gene>
    <name evidence="1" type="ORF">MPSYJ_35400</name>
</gene>
<dbReference type="EMBL" id="AP022574">
    <property type="protein sequence ID" value="BBX70079.1"/>
    <property type="molecule type" value="Genomic_DNA"/>
</dbReference>
<organism evidence="1 2">
    <name type="scientific">Mycolicibacterium psychrotolerans</name>
    <dbReference type="NCBI Taxonomy" id="216929"/>
    <lineage>
        <taxon>Bacteria</taxon>
        <taxon>Bacillati</taxon>
        <taxon>Actinomycetota</taxon>
        <taxon>Actinomycetes</taxon>
        <taxon>Mycobacteriales</taxon>
        <taxon>Mycobacteriaceae</taxon>
        <taxon>Mycolicibacterium</taxon>
    </lineage>
</organism>
<reference evidence="1 2" key="1">
    <citation type="journal article" date="2019" name="Emerg. Microbes Infect.">
        <title>Comprehensive subspecies identification of 175 nontuberculous mycobacteria species based on 7547 genomic profiles.</title>
        <authorList>
            <person name="Matsumoto Y."/>
            <person name="Kinjo T."/>
            <person name="Motooka D."/>
            <person name="Nabeya D."/>
            <person name="Jung N."/>
            <person name="Uechi K."/>
            <person name="Horii T."/>
            <person name="Iida T."/>
            <person name="Fujita J."/>
            <person name="Nakamura S."/>
        </authorList>
    </citation>
    <scope>NUCLEOTIDE SEQUENCE [LARGE SCALE GENOMIC DNA]</scope>
    <source>
        <strain evidence="1 2">JCM 13323</strain>
    </source>
</reference>
<keyword evidence="2" id="KW-1185">Reference proteome</keyword>
<evidence type="ECO:0000313" key="2">
    <source>
        <dbReference type="Proteomes" id="UP000466514"/>
    </source>
</evidence>
<proteinExistence type="predicted"/>
<name>A0A7I7MFD4_9MYCO</name>
<evidence type="ECO:0000313" key="1">
    <source>
        <dbReference type="EMBL" id="BBX70079.1"/>
    </source>
</evidence>
<dbReference type="Proteomes" id="UP000466514">
    <property type="component" value="Chromosome"/>
</dbReference>
<protein>
    <submittedName>
        <fullName evidence="1">Uncharacterized protein</fullName>
    </submittedName>
</protein>
<dbReference type="KEGG" id="mpsc:MPSYJ_35400"/>
<sequence length="70" mass="7706">MTTPDRDPLPDAAEADVAEQLTPVDAAHDADDDTWRDVARVAGDRDLQANEADLIEQAIEVPDDDDDFDR</sequence>